<protein>
    <submittedName>
        <fullName evidence="1">Uncharacterized protein</fullName>
    </submittedName>
</protein>
<gene>
    <name evidence="1" type="ORF">D7S86_01050</name>
</gene>
<reference evidence="1 2" key="1">
    <citation type="submission" date="2018-10" db="EMBL/GenBank/DDBJ databases">
        <title>Robbsia sp. DHC34, isolated from soil.</title>
        <authorList>
            <person name="Gao Z.-H."/>
            <person name="Qiu L.-H."/>
        </authorList>
    </citation>
    <scope>NUCLEOTIDE SEQUENCE [LARGE SCALE GENOMIC DNA]</scope>
    <source>
        <strain evidence="1 2">DHC34</strain>
    </source>
</reference>
<proteinExistence type="predicted"/>
<organism evidence="1 2">
    <name type="scientific">Pararobbsia silviterrae</name>
    <dbReference type="NCBI Taxonomy" id="1792498"/>
    <lineage>
        <taxon>Bacteria</taxon>
        <taxon>Pseudomonadati</taxon>
        <taxon>Pseudomonadota</taxon>
        <taxon>Betaproteobacteria</taxon>
        <taxon>Burkholderiales</taxon>
        <taxon>Burkholderiaceae</taxon>
        <taxon>Pararobbsia</taxon>
    </lineage>
</organism>
<comment type="caution">
    <text evidence="1">The sequence shown here is derived from an EMBL/GenBank/DDBJ whole genome shotgun (WGS) entry which is preliminary data.</text>
</comment>
<keyword evidence="2" id="KW-1185">Reference proteome</keyword>
<evidence type="ECO:0000313" key="1">
    <source>
        <dbReference type="EMBL" id="RKP58568.1"/>
    </source>
</evidence>
<dbReference type="AlphaFoldDB" id="A0A494YCW9"/>
<dbReference type="Proteomes" id="UP000270342">
    <property type="component" value="Unassembled WGS sequence"/>
</dbReference>
<evidence type="ECO:0000313" key="2">
    <source>
        <dbReference type="Proteomes" id="UP000270342"/>
    </source>
</evidence>
<sequence length="60" mass="6368">MQAGIISGGFALVWANLIQLQYDPTGDTTEFGPVPAWRVEARNIGLAAESPLRDGHCKAG</sequence>
<dbReference type="EMBL" id="RBZU01000001">
    <property type="protein sequence ID" value="RKP58568.1"/>
    <property type="molecule type" value="Genomic_DNA"/>
</dbReference>
<name>A0A494YCW9_9BURK</name>
<accession>A0A494YCW9</accession>